<dbReference type="SMART" id="SM00343">
    <property type="entry name" value="ZnF_C2HC"/>
    <property type="match status" value="3"/>
</dbReference>
<feature type="compositionally biased region" description="Polar residues" evidence="2">
    <location>
        <begin position="513"/>
        <end position="530"/>
    </location>
</feature>
<keyword evidence="1" id="KW-0863">Zinc-finger</keyword>
<organism evidence="4 5">
    <name type="scientific">Perkinsus olseni</name>
    <name type="common">Perkinsus atlanticus</name>
    <dbReference type="NCBI Taxonomy" id="32597"/>
    <lineage>
        <taxon>Eukaryota</taxon>
        <taxon>Sar</taxon>
        <taxon>Alveolata</taxon>
        <taxon>Perkinsozoa</taxon>
        <taxon>Perkinsea</taxon>
        <taxon>Perkinsida</taxon>
        <taxon>Perkinsidae</taxon>
        <taxon>Perkinsus</taxon>
    </lineage>
</organism>
<feature type="region of interest" description="Disordered" evidence="2">
    <location>
        <begin position="54"/>
        <end position="123"/>
    </location>
</feature>
<feature type="compositionally biased region" description="Basic and acidic residues" evidence="2">
    <location>
        <begin position="978"/>
        <end position="987"/>
    </location>
</feature>
<dbReference type="AlphaFoldDB" id="A0A7J6NBK5"/>
<feature type="region of interest" description="Disordered" evidence="2">
    <location>
        <begin position="720"/>
        <end position="768"/>
    </location>
</feature>
<feature type="compositionally biased region" description="Polar residues" evidence="2">
    <location>
        <begin position="58"/>
        <end position="71"/>
    </location>
</feature>
<dbReference type="InterPro" id="IPR051714">
    <property type="entry name" value="Znf_CCHC_NABP"/>
</dbReference>
<evidence type="ECO:0000256" key="1">
    <source>
        <dbReference type="PROSITE-ProRule" id="PRU00047"/>
    </source>
</evidence>
<evidence type="ECO:0000256" key="2">
    <source>
        <dbReference type="SAM" id="MobiDB-lite"/>
    </source>
</evidence>
<feature type="domain" description="CCHC-type" evidence="3">
    <location>
        <begin position="444"/>
        <end position="458"/>
    </location>
</feature>
<feature type="compositionally biased region" description="Polar residues" evidence="2">
    <location>
        <begin position="1029"/>
        <end position="1043"/>
    </location>
</feature>
<feature type="region of interest" description="Disordered" evidence="2">
    <location>
        <begin position="963"/>
        <end position="1045"/>
    </location>
</feature>
<name>A0A7J6NBK5_PEROL</name>
<keyword evidence="1" id="KW-0479">Metal-binding</keyword>
<feature type="compositionally biased region" description="Acidic residues" evidence="2">
    <location>
        <begin position="1001"/>
        <end position="1013"/>
    </location>
</feature>
<comment type="caution">
    <text evidence="4">The sequence shown here is derived from an EMBL/GenBank/DDBJ whole genome shotgun (WGS) entry which is preliminary data.</text>
</comment>
<dbReference type="InterPro" id="IPR036875">
    <property type="entry name" value="Znf_CCHC_sf"/>
</dbReference>
<proteinExistence type="predicted"/>
<dbReference type="EMBL" id="JABANP010000627">
    <property type="protein sequence ID" value="KAF4680281.1"/>
    <property type="molecule type" value="Genomic_DNA"/>
</dbReference>
<feature type="compositionally biased region" description="Low complexity" evidence="2">
    <location>
        <begin position="988"/>
        <end position="1000"/>
    </location>
</feature>
<dbReference type="PANTHER" id="PTHR23002">
    <property type="entry name" value="ZINC FINGER CCHC DOMAIN CONTAINING PROTEIN"/>
    <property type="match status" value="1"/>
</dbReference>
<feature type="domain" description="CCHC-type" evidence="3">
    <location>
        <begin position="491"/>
        <end position="504"/>
    </location>
</feature>
<feature type="region of interest" description="Disordered" evidence="2">
    <location>
        <begin position="563"/>
        <end position="583"/>
    </location>
</feature>
<dbReference type="Gene3D" id="4.10.60.10">
    <property type="entry name" value="Zinc finger, CCHC-type"/>
    <property type="match status" value="1"/>
</dbReference>
<keyword evidence="1" id="KW-0862">Zinc</keyword>
<dbReference type="Proteomes" id="UP000541610">
    <property type="component" value="Unassembled WGS sequence"/>
</dbReference>
<dbReference type="GO" id="GO:0008270">
    <property type="term" value="F:zinc ion binding"/>
    <property type="evidence" value="ECO:0007669"/>
    <property type="project" value="UniProtKB-KW"/>
</dbReference>
<protein>
    <recommendedName>
        <fullName evidence="3">CCHC-type domain-containing protein</fullName>
    </recommendedName>
</protein>
<dbReference type="InterPro" id="IPR001878">
    <property type="entry name" value="Znf_CCHC"/>
</dbReference>
<feature type="compositionally biased region" description="Polar residues" evidence="2">
    <location>
        <begin position="88"/>
        <end position="109"/>
    </location>
</feature>
<feature type="compositionally biased region" description="Basic and acidic residues" evidence="2">
    <location>
        <begin position="374"/>
        <end position="392"/>
    </location>
</feature>
<gene>
    <name evidence="4" type="ORF">FOZ60_013766</name>
</gene>
<dbReference type="PROSITE" id="PS50158">
    <property type="entry name" value="ZF_CCHC"/>
    <property type="match status" value="2"/>
</dbReference>
<feature type="compositionally biased region" description="Polar residues" evidence="2">
    <location>
        <begin position="720"/>
        <end position="732"/>
    </location>
</feature>
<feature type="region of interest" description="Disordered" evidence="2">
    <location>
        <begin position="1"/>
        <end position="27"/>
    </location>
</feature>
<sequence length="1060" mass="117936">MSDMLNNNTSYTNPPPAGQDPPQVLHGEATRTNPEALIFHPPLLRPRVRADYIPPQDSLDNSEAVINTTTGDVVGPSTRRPLQDDSANDPTQQRGDVTTTGVWPNNPQRGTLPLSSAVPAAPQDGQSQPYYGYDGAIFAGNAGDNGCDNYSCSAQISIKDYDSAERVVDSLKPKTIFEGAEDRRSGTTFIEQMFTKTEGHPDVVRYLWLKRYTTSYVWTLITDAIQPPTRCHRAYQRQLHQLLGRIRYHYDTLGHVQRTSDDLAHCVQGKGTVYQFIQRLETMASELHDLGSPVPYRDLKLRLHKGLKSMLLRQRLDVDLMNDQMSFEQFRDGVLLHHKQLINYYGVDYEIKGPMTSIATQPRTTESYRSGSYRPRDRSSDSRRERDRRVKDYTPTSATSQDHHVTERRPSVNSLCDNYDEDCQDDYSLRHLLAIRNDVTGFTCFRCHKEGHSAKNCPATTPAGLRDRCRICGNPEHTAETCRINAEKLQCHRCNKPGHLAYVCGARMPTTSTTKISGNSSGTKSQPTTGKGTGSRPAARGRANTNVNATFLDDTTSERGSHCYTLRSSRKRAPTPDPRVRHRDGMLTGYVTIEDTEVLAIYDTGADVSLVTASCLNEVAPDASIETNIPRVYREDHCVINYKVQQINRLCFQECCEPVHYDGVSLQPTTPWFSTIFPDAYTNSVNVDQLTRGQGPCNHGENDTTMTSSRVQAASLTPMVNSSNDDTVTNNWVPPKHGYEHTNVANLDDDDSGDDEEDRGEDNLPPWEALDREWAYDATTPLGRAIVRASWRDSTRPPMNYRQAAARGARCTKRLSHTQKEAFQEALATYIDRGFCTIVQNNSVDNYNRGPSFDQCQQAWDKLTTGTYYEAWTVQGILLEGIGGVEAGEDDTTAVVPLIYGASESFSLKNVTHAAALQEVVLNYYRRSQRAYLDSDGTLRTMKLTTTSQPDDALRVARARDATALQHMRQPSPSALRSGDETSRDSATEAVASESSAQLQAEEELHDSQEEGQPDSPTIWATPSPGATDGQSQQGDELSTTSHPAVCAIPQWHSFNVEGS</sequence>
<evidence type="ECO:0000259" key="3">
    <source>
        <dbReference type="PROSITE" id="PS50158"/>
    </source>
</evidence>
<dbReference type="SUPFAM" id="SSF57756">
    <property type="entry name" value="Retrovirus zinc finger-like domains"/>
    <property type="match status" value="1"/>
</dbReference>
<dbReference type="GO" id="GO:0003676">
    <property type="term" value="F:nucleic acid binding"/>
    <property type="evidence" value="ECO:0007669"/>
    <property type="project" value="InterPro"/>
</dbReference>
<evidence type="ECO:0000313" key="5">
    <source>
        <dbReference type="Proteomes" id="UP000541610"/>
    </source>
</evidence>
<feature type="compositionally biased region" description="Acidic residues" evidence="2">
    <location>
        <begin position="747"/>
        <end position="760"/>
    </location>
</feature>
<feature type="region of interest" description="Disordered" evidence="2">
    <location>
        <begin position="513"/>
        <end position="551"/>
    </location>
</feature>
<reference evidence="4 5" key="1">
    <citation type="submission" date="2020-04" db="EMBL/GenBank/DDBJ databases">
        <title>Perkinsus olseni comparative genomics.</title>
        <authorList>
            <person name="Bogema D.R."/>
        </authorList>
    </citation>
    <scope>NUCLEOTIDE SEQUENCE [LARGE SCALE GENOMIC DNA]</scope>
    <source>
        <strain evidence="4">00978-12</strain>
    </source>
</reference>
<accession>A0A7J6NBK5</accession>
<feature type="compositionally biased region" description="Basic and acidic residues" evidence="2">
    <location>
        <begin position="401"/>
        <end position="410"/>
    </location>
</feature>
<feature type="compositionally biased region" description="Polar residues" evidence="2">
    <location>
        <begin position="1"/>
        <end position="12"/>
    </location>
</feature>
<evidence type="ECO:0000313" key="4">
    <source>
        <dbReference type="EMBL" id="KAF4680281.1"/>
    </source>
</evidence>
<feature type="region of interest" description="Disordered" evidence="2">
    <location>
        <begin position="358"/>
        <end position="411"/>
    </location>
</feature>